<accession>A0A2I0KNL4</accession>
<dbReference type="Proteomes" id="UP000233551">
    <property type="component" value="Unassembled WGS sequence"/>
</dbReference>
<evidence type="ECO:0000313" key="3">
    <source>
        <dbReference type="Proteomes" id="UP000233551"/>
    </source>
</evidence>
<feature type="region of interest" description="Disordered" evidence="1">
    <location>
        <begin position="85"/>
        <end position="109"/>
    </location>
</feature>
<feature type="compositionally biased region" description="Polar residues" evidence="1">
    <location>
        <begin position="93"/>
        <end position="106"/>
    </location>
</feature>
<reference evidence="2 3" key="1">
    <citation type="submission" date="2017-11" db="EMBL/GenBank/DDBJ databases">
        <title>De-novo sequencing of pomegranate (Punica granatum L.) genome.</title>
        <authorList>
            <person name="Akparov Z."/>
            <person name="Amiraslanov A."/>
            <person name="Hajiyeva S."/>
            <person name="Abbasov M."/>
            <person name="Kaur K."/>
            <person name="Hamwieh A."/>
            <person name="Solovyev V."/>
            <person name="Salamov A."/>
            <person name="Braich B."/>
            <person name="Kosarev P."/>
            <person name="Mahmoud A."/>
            <person name="Hajiyev E."/>
            <person name="Babayeva S."/>
            <person name="Izzatullayeva V."/>
            <person name="Mammadov A."/>
            <person name="Mammadov A."/>
            <person name="Sharifova S."/>
            <person name="Ojaghi J."/>
            <person name="Eynullazada K."/>
            <person name="Bayramov B."/>
            <person name="Abdulazimova A."/>
            <person name="Shahmuradov I."/>
        </authorList>
    </citation>
    <scope>NUCLEOTIDE SEQUENCE [LARGE SCALE GENOMIC DNA]</scope>
    <source>
        <strain evidence="3">cv. AG2017</strain>
        <tissue evidence="2">Leaf</tissue>
    </source>
</reference>
<dbReference type="AlphaFoldDB" id="A0A2I0KNL4"/>
<sequence length="164" mass="17854">MEKNIKALQSGSSRLNGFEAYAVKWRARAAKHVPPISEAQQILLFHSTLTGAYYLHLLAHTSSFSSLIDARKKLDMGIKLGKIEGPTGREGQSLKNATTVPSPTSNKKGRDAFVNAVSLGRQAPQPYSMNLAPALPVAQIHAPPPMQYQQQYSTLPINYSALPV</sequence>
<organism evidence="2 3">
    <name type="scientific">Punica granatum</name>
    <name type="common">Pomegranate</name>
    <dbReference type="NCBI Taxonomy" id="22663"/>
    <lineage>
        <taxon>Eukaryota</taxon>
        <taxon>Viridiplantae</taxon>
        <taxon>Streptophyta</taxon>
        <taxon>Embryophyta</taxon>
        <taxon>Tracheophyta</taxon>
        <taxon>Spermatophyta</taxon>
        <taxon>Magnoliopsida</taxon>
        <taxon>eudicotyledons</taxon>
        <taxon>Gunneridae</taxon>
        <taxon>Pentapetalae</taxon>
        <taxon>rosids</taxon>
        <taxon>malvids</taxon>
        <taxon>Myrtales</taxon>
        <taxon>Lythraceae</taxon>
        <taxon>Punica</taxon>
    </lineage>
</organism>
<proteinExistence type="predicted"/>
<gene>
    <name evidence="2" type="ORF">CRG98_009535</name>
</gene>
<name>A0A2I0KNL4_PUNGR</name>
<keyword evidence="3" id="KW-1185">Reference proteome</keyword>
<evidence type="ECO:0000313" key="2">
    <source>
        <dbReference type="EMBL" id="PKI70072.1"/>
    </source>
</evidence>
<comment type="caution">
    <text evidence="2">The sequence shown here is derived from an EMBL/GenBank/DDBJ whole genome shotgun (WGS) entry which is preliminary data.</text>
</comment>
<evidence type="ECO:0000256" key="1">
    <source>
        <dbReference type="SAM" id="MobiDB-lite"/>
    </source>
</evidence>
<dbReference type="EMBL" id="PGOL01000475">
    <property type="protein sequence ID" value="PKI70072.1"/>
    <property type="molecule type" value="Genomic_DNA"/>
</dbReference>
<protein>
    <submittedName>
        <fullName evidence="2">Uncharacterized protein</fullName>
    </submittedName>
</protein>